<comment type="caution">
    <text evidence="1">The sequence shown here is derived from an EMBL/GenBank/DDBJ whole genome shotgun (WGS) entry which is preliminary data.</text>
</comment>
<evidence type="ECO:0000313" key="2">
    <source>
        <dbReference type="Proteomes" id="UP001159364"/>
    </source>
</evidence>
<evidence type="ECO:0000313" key="1">
    <source>
        <dbReference type="EMBL" id="KAJ8749809.1"/>
    </source>
</evidence>
<protein>
    <recommendedName>
        <fullName evidence="3">Protein kinase domain-containing protein</fullName>
    </recommendedName>
</protein>
<name>A0AAV8SCP0_9ROSI</name>
<reference evidence="1 2" key="1">
    <citation type="submission" date="2021-09" db="EMBL/GenBank/DDBJ databases">
        <title>Genomic insights and catalytic innovation underlie evolution of tropane alkaloids biosynthesis.</title>
        <authorList>
            <person name="Wang Y.-J."/>
            <person name="Tian T."/>
            <person name="Huang J.-P."/>
            <person name="Huang S.-X."/>
        </authorList>
    </citation>
    <scope>NUCLEOTIDE SEQUENCE [LARGE SCALE GENOMIC DNA]</scope>
    <source>
        <strain evidence="1">KIB-2018</strain>
        <tissue evidence="1">Leaf</tissue>
    </source>
</reference>
<dbReference type="EMBL" id="JAIWQS010000011">
    <property type="protein sequence ID" value="KAJ8749809.1"/>
    <property type="molecule type" value="Genomic_DNA"/>
</dbReference>
<organism evidence="1 2">
    <name type="scientific">Erythroxylum novogranatense</name>
    <dbReference type="NCBI Taxonomy" id="1862640"/>
    <lineage>
        <taxon>Eukaryota</taxon>
        <taxon>Viridiplantae</taxon>
        <taxon>Streptophyta</taxon>
        <taxon>Embryophyta</taxon>
        <taxon>Tracheophyta</taxon>
        <taxon>Spermatophyta</taxon>
        <taxon>Magnoliopsida</taxon>
        <taxon>eudicotyledons</taxon>
        <taxon>Gunneridae</taxon>
        <taxon>Pentapetalae</taxon>
        <taxon>rosids</taxon>
        <taxon>fabids</taxon>
        <taxon>Malpighiales</taxon>
        <taxon>Erythroxylaceae</taxon>
        <taxon>Erythroxylum</taxon>
    </lineage>
</organism>
<gene>
    <name evidence="1" type="ORF">K2173_013212</name>
</gene>
<keyword evidence="2" id="KW-1185">Reference proteome</keyword>
<proteinExistence type="predicted"/>
<dbReference type="AlphaFoldDB" id="A0AAV8SCP0"/>
<accession>A0AAV8SCP0</accession>
<dbReference type="Proteomes" id="UP001159364">
    <property type="component" value="Linkage Group LG11"/>
</dbReference>
<evidence type="ECO:0008006" key="3">
    <source>
        <dbReference type="Google" id="ProtNLM"/>
    </source>
</evidence>
<sequence length="81" mass="9330">MFMLDENGNKMINEYICECKIGAGSYGKMVLYRSTVDGNQHEIQEKLRNSDIQDVSLGTEREASGKMHRNGVMFGKRIWRL</sequence>